<dbReference type="EMBL" id="GL535891">
    <property type="protein sequence ID" value="EFQ89213.1"/>
    <property type="molecule type" value="Genomic_DNA"/>
</dbReference>
<dbReference type="Proteomes" id="UP000001067">
    <property type="component" value="Unassembled WGS sequence"/>
</dbReference>
<evidence type="ECO:0000313" key="1">
    <source>
        <dbReference type="EMBL" id="EFQ89213.1"/>
    </source>
</evidence>
<protein>
    <submittedName>
        <fullName evidence="1">Uncharacterized protein</fullName>
    </submittedName>
</protein>
<dbReference type="OrthoDB" id="3257444at2759"/>
<accession>E3RYI6</accession>
<reference evidence="1 2" key="1">
    <citation type="journal article" date="2010" name="Genome Biol.">
        <title>A first genome assembly of the barley fungal pathogen Pyrenophora teres f. teres.</title>
        <authorList>
            <person name="Ellwood S.R."/>
            <person name="Liu Z."/>
            <person name="Syme R.A."/>
            <person name="Lai Z."/>
            <person name="Hane J.K."/>
            <person name="Keiper F."/>
            <person name="Moffat C.S."/>
            <person name="Oliver R.P."/>
            <person name="Friesen T.L."/>
        </authorList>
    </citation>
    <scope>NUCLEOTIDE SEQUENCE [LARGE SCALE GENOMIC DNA]</scope>
    <source>
        <strain evidence="1 2">0-1</strain>
    </source>
</reference>
<dbReference type="AlphaFoldDB" id="E3RYI6"/>
<gene>
    <name evidence="1" type="ORF">PTT_14608</name>
</gene>
<name>E3RYI6_PYRTT</name>
<organism evidence="2">
    <name type="scientific">Pyrenophora teres f. teres (strain 0-1)</name>
    <name type="common">Barley net blotch fungus</name>
    <name type="synonym">Drechslera teres f. teres</name>
    <dbReference type="NCBI Taxonomy" id="861557"/>
    <lineage>
        <taxon>Eukaryota</taxon>
        <taxon>Fungi</taxon>
        <taxon>Dikarya</taxon>
        <taxon>Ascomycota</taxon>
        <taxon>Pezizomycotina</taxon>
        <taxon>Dothideomycetes</taxon>
        <taxon>Pleosporomycetidae</taxon>
        <taxon>Pleosporales</taxon>
        <taxon>Pleosporineae</taxon>
        <taxon>Pleosporaceae</taxon>
        <taxon>Pyrenophora</taxon>
    </lineage>
</organism>
<proteinExistence type="predicted"/>
<dbReference type="KEGG" id="pte:PTT_14608"/>
<sequence length="79" mass="9386">MAEPKPPTVTRNSYRQYLGKLEPHDAHAPRFDSENISEFLDKAETYKQYKDELRELYAGQDEFRQRGTRAFIESYVKEV</sequence>
<dbReference type="HOGENOM" id="CLU_2607187_0_0_1"/>
<keyword evidence="2" id="KW-1185">Reference proteome</keyword>
<evidence type="ECO:0000313" key="2">
    <source>
        <dbReference type="Proteomes" id="UP000001067"/>
    </source>
</evidence>